<dbReference type="Gene3D" id="3.30.950.30">
    <property type="entry name" value="Schlafen, AAA domain"/>
    <property type="match status" value="1"/>
</dbReference>
<feature type="coiled-coil region" evidence="1">
    <location>
        <begin position="242"/>
        <end position="269"/>
    </location>
</feature>
<dbReference type="Proteomes" id="UP000242188">
    <property type="component" value="Unassembled WGS sequence"/>
</dbReference>
<protein>
    <recommendedName>
        <fullName evidence="2">Schlafen AlbA-2 domain-containing protein</fullName>
    </recommendedName>
</protein>
<dbReference type="AlphaFoldDB" id="A0A210QEH2"/>
<dbReference type="EMBL" id="NEDP02004027">
    <property type="protein sequence ID" value="OWF47152.1"/>
    <property type="molecule type" value="Genomic_DNA"/>
</dbReference>
<sequence>MTDTEISPSKSKVHLYYKNGSLMPFEEDAYHEFKGHRDISKEDCPPWTQDRRSCDRPSRRAVSRALNAFLNTGRGGTCYLGVVDSGEVKGLKLTEYQKDHVVSSLDDLMSRYTPPVKQHRYKIRFVPVVDQDATEEEIIQHCSQVNSDLSVIEERQRPHQLRSHTYCWCDRDSVAQFNCGVLPTDYVIEITIKPWDGSDPRNHDDGCGSFVCLHPYHEDEEGCVYFRRQASLVKYTMTEIAMLTKQEARENCEATIKSLREEISLLKVAQQKAGDG</sequence>
<dbReference type="STRING" id="6573.A0A210QEH2"/>
<dbReference type="InterPro" id="IPR007421">
    <property type="entry name" value="Schlafen_AlbA_2_dom"/>
</dbReference>
<evidence type="ECO:0000313" key="3">
    <source>
        <dbReference type="EMBL" id="OWF47152.1"/>
    </source>
</evidence>
<feature type="domain" description="Schlafen AlbA-2" evidence="2">
    <location>
        <begin position="27"/>
        <end position="121"/>
    </location>
</feature>
<proteinExistence type="predicted"/>
<reference evidence="3 4" key="1">
    <citation type="journal article" date="2017" name="Nat. Ecol. Evol.">
        <title>Scallop genome provides insights into evolution of bilaterian karyotype and development.</title>
        <authorList>
            <person name="Wang S."/>
            <person name="Zhang J."/>
            <person name="Jiao W."/>
            <person name="Li J."/>
            <person name="Xun X."/>
            <person name="Sun Y."/>
            <person name="Guo X."/>
            <person name="Huan P."/>
            <person name="Dong B."/>
            <person name="Zhang L."/>
            <person name="Hu X."/>
            <person name="Sun X."/>
            <person name="Wang J."/>
            <person name="Zhao C."/>
            <person name="Wang Y."/>
            <person name="Wang D."/>
            <person name="Huang X."/>
            <person name="Wang R."/>
            <person name="Lv J."/>
            <person name="Li Y."/>
            <person name="Zhang Z."/>
            <person name="Liu B."/>
            <person name="Lu W."/>
            <person name="Hui Y."/>
            <person name="Liang J."/>
            <person name="Zhou Z."/>
            <person name="Hou R."/>
            <person name="Li X."/>
            <person name="Liu Y."/>
            <person name="Li H."/>
            <person name="Ning X."/>
            <person name="Lin Y."/>
            <person name="Zhao L."/>
            <person name="Xing Q."/>
            <person name="Dou J."/>
            <person name="Li Y."/>
            <person name="Mao J."/>
            <person name="Guo H."/>
            <person name="Dou H."/>
            <person name="Li T."/>
            <person name="Mu C."/>
            <person name="Jiang W."/>
            <person name="Fu Q."/>
            <person name="Fu X."/>
            <person name="Miao Y."/>
            <person name="Liu J."/>
            <person name="Yu Q."/>
            <person name="Li R."/>
            <person name="Liao H."/>
            <person name="Li X."/>
            <person name="Kong Y."/>
            <person name="Jiang Z."/>
            <person name="Chourrout D."/>
            <person name="Li R."/>
            <person name="Bao Z."/>
        </authorList>
    </citation>
    <scope>NUCLEOTIDE SEQUENCE [LARGE SCALE GENOMIC DNA]</scope>
    <source>
        <strain evidence="3 4">PY_sf001</strain>
    </source>
</reference>
<accession>A0A210QEH2</accession>
<dbReference type="OrthoDB" id="10259112at2759"/>
<comment type="caution">
    <text evidence="3">The sequence shown here is derived from an EMBL/GenBank/DDBJ whole genome shotgun (WGS) entry which is preliminary data.</text>
</comment>
<gene>
    <name evidence="3" type="ORF">KP79_PYT13499</name>
</gene>
<dbReference type="InterPro" id="IPR029684">
    <property type="entry name" value="Schlafen"/>
</dbReference>
<organism evidence="3 4">
    <name type="scientific">Mizuhopecten yessoensis</name>
    <name type="common">Japanese scallop</name>
    <name type="synonym">Patinopecten yessoensis</name>
    <dbReference type="NCBI Taxonomy" id="6573"/>
    <lineage>
        <taxon>Eukaryota</taxon>
        <taxon>Metazoa</taxon>
        <taxon>Spiralia</taxon>
        <taxon>Lophotrochozoa</taxon>
        <taxon>Mollusca</taxon>
        <taxon>Bivalvia</taxon>
        <taxon>Autobranchia</taxon>
        <taxon>Pteriomorphia</taxon>
        <taxon>Pectinida</taxon>
        <taxon>Pectinoidea</taxon>
        <taxon>Pectinidae</taxon>
        <taxon>Mizuhopecten</taxon>
    </lineage>
</organism>
<evidence type="ECO:0000259" key="2">
    <source>
        <dbReference type="Pfam" id="PF04326"/>
    </source>
</evidence>
<keyword evidence="1" id="KW-0175">Coiled coil</keyword>
<dbReference type="Pfam" id="PF04326">
    <property type="entry name" value="SLFN_AlbA_2"/>
    <property type="match status" value="1"/>
</dbReference>
<dbReference type="InterPro" id="IPR038461">
    <property type="entry name" value="Schlafen_AlbA_2_dom_sf"/>
</dbReference>
<dbReference type="PANTHER" id="PTHR12155:SF41">
    <property type="entry name" value="SCHLAFEN ALBA-2 DOMAIN-CONTAINING PROTEIN"/>
    <property type="match status" value="1"/>
</dbReference>
<name>A0A210QEH2_MIZYE</name>
<keyword evidence="4" id="KW-1185">Reference proteome</keyword>
<evidence type="ECO:0000313" key="4">
    <source>
        <dbReference type="Proteomes" id="UP000242188"/>
    </source>
</evidence>
<evidence type="ECO:0000256" key="1">
    <source>
        <dbReference type="SAM" id="Coils"/>
    </source>
</evidence>
<dbReference type="PANTHER" id="PTHR12155">
    <property type="entry name" value="SCHLAFEN"/>
    <property type="match status" value="1"/>
</dbReference>